<protein>
    <recommendedName>
        <fullName evidence="5">Rab-like protein 6</fullName>
    </recommendedName>
</protein>
<dbReference type="Gene3D" id="3.40.50.300">
    <property type="entry name" value="P-loop containing nucleotide triphosphate hydrolases"/>
    <property type="match status" value="1"/>
</dbReference>
<name>A0ABP0F7D9_CLALP</name>
<dbReference type="InterPro" id="IPR001806">
    <property type="entry name" value="Small_GTPase"/>
</dbReference>
<dbReference type="Pfam" id="PF08477">
    <property type="entry name" value="Roc"/>
    <property type="match status" value="1"/>
</dbReference>
<accession>A0ABP0F7D9</accession>
<dbReference type="PROSITE" id="PS51419">
    <property type="entry name" value="RAB"/>
    <property type="match status" value="1"/>
</dbReference>
<feature type="compositionally biased region" description="Basic and acidic residues" evidence="2">
    <location>
        <begin position="765"/>
        <end position="774"/>
    </location>
</feature>
<organism evidence="3 4">
    <name type="scientific">Clavelina lepadiformis</name>
    <name type="common">Light-bulb sea squirt</name>
    <name type="synonym">Ascidia lepadiformis</name>
    <dbReference type="NCBI Taxonomy" id="159417"/>
    <lineage>
        <taxon>Eukaryota</taxon>
        <taxon>Metazoa</taxon>
        <taxon>Chordata</taxon>
        <taxon>Tunicata</taxon>
        <taxon>Ascidiacea</taxon>
        <taxon>Aplousobranchia</taxon>
        <taxon>Clavelinidae</taxon>
        <taxon>Clavelina</taxon>
    </lineage>
</organism>
<keyword evidence="1" id="KW-0547">Nucleotide-binding</keyword>
<sequence length="789" mass="88574">MFTSFKKWVRNDENAQERNPPAGLQTMRSDLQRKFSKGVQYNLKIIIRGDRNTGKTCLWHRLQGHNFIEEYAPTPQIQVASIHWNYKATDDIVKVDVWDVVDQGKPKKNKDTLILSHKEEEDPHTLDASFLDVYKGAHAVIMVFDITKKWTFQYIEKELPTVPAHIPVLILANHRDMGDHRVIDLDELQSLCSGINRPPGSAGIFFLESSMENGFGLKYIHKFFNLPFLLLQRESLLKQLETNHLDVESCLEEIQYEPHSEEQNFNVFLKMLQEKNQPKKEKPSVASSKETSPVNVDTPSAPDAKPTTPQSRVASSAPEMNKPSPPSSLALNGKKEESKKTDAGLFSPSMMTVASTPNEQPQKAPEPEKRGFMSRFFRGSSSTSATQDKPKEATTPIVTTPTTPPDAAPHPVKNIHDFIPDEGAVDGFLDEIPDTDNQKRHVGDVDSSSDDDGGNPMVAGFQEELDSDDQIPGESHKVYTYSDSDQDYVTPHTPKPQSHVSSRSKPVSRISPKPRKEDKKLQHLVIESDSSKEEEAPVVLADQDSLSDDDYLHGQGTIPVIKQSLQVKDDTARNENGKPLNRTKPDDAKMDQHEKRIDIDLHDYSNKPVETVKLDQNVSHSSSDEDASNAMVSTCIDDIHSDENSIVTKSSAMIENKDADEESQKDSVEAEDNKETKLSFQLQSSDFDFLEQISTKTTEKPAMPTEGHQSRKSQSKKKHRESKAADEGSKKHKHKKKKSKTKDMNNASVADASTIKKKRKSSRHKTPEEYKEEKDLEDFLGGGEGYDSI</sequence>
<feature type="compositionally biased region" description="Polar residues" evidence="2">
    <location>
        <begin position="285"/>
        <end position="298"/>
    </location>
</feature>
<reference evidence="3 4" key="1">
    <citation type="submission" date="2024-02" db="EMBL/GenBank/DDBJ databases">
        <authorList>
            <person name="Daric V."/>
            <person name="Darras S."/>
        </authorList>
    </citation>
    <scope>NUCLEOTIDE SEQUENCE [LARGE SCALE GENOMIC DNA]</scope>
</reference>
<dbReference type="SUPFAM" id="SSF52540">
    <property type="entry name" value="P-loop containing nucleoside triphosphate hydrolases"/>
    <property type="match status" value="1"/>
</dbReference>
<dbReference type="InterPro" id="IPR027417">
    <property type="entry name" value="P-loop_NTPase"/>
</dbReference>
<feature type="compositionally biased region" description="Basic residues" evidence="2">
    <location>
        <begin position="710"/>
        <end position="721"/>
    </location>
</feature>
<feature type="compositionally biased region" description="Low complexity" evidence="2">
    <location>
        <begin position="373"/>
        <end position="384"/>
    </location>
</feature>
<feature type="compositionally biased region" description="Basic and acidic residues" evidence="2">
    <location>
        <begin position="662"/>
        <end position="677"/>
    </location>
</feature>
<dbReference type="Pfam" id="PF00071">
    <property type="entry name" value="Ras"/>
    <property type="match status" value="1"/>
</dbReference>
<feature type="region of interest" description="Disordered" evidence="2">
    <location>
        <begin position="649"/>
        <end position="789"/>
    </location>
</feature>
<proteinExistence type="predicted"/>
<feature type="compositionally biased region" description="Basic and acidic residues" evidence="2">
    <location>
        <begin position="567"/>
        <end position="576"/>
    </location>
</feature>
<evidence type="ECO:0000313" key="4">
    <source>
        <dbReference type="Proteomes" id="UP001642483"/>
    </source>
</evidence>
<feature type="compositionally biased region" description="Polar residues" evidence="2">
    <location>
        <begin position="495"/>
        <end position="505"/>
    </location>
</feature>
<evidence type="ECO:0008006" key="5">
    <source>
        <dbReference type="Google" id="ProtNLM"/>
    </source>
</evidence>
<feature type="region of interest" description="Disordered" evidence="2">
    <location>
        <begin position="276"/>
        <end position="538"/>
    </location>
</feature>
<evidence type="ECO:0000256" key="1">
    <source>
        <dbReference type="ARBA" id="ARBA00022741"/>
    </source>
</evidence>
<feature type="compositionally biased region" description="Basic and acidic residues" evidence="2">
    <location>
        <begin position="333"/>
        <end position="342"/>
    </location>
</feature>
<feature type="compositionally biased region" description="Basic residues" evidence="2">
    <location>
        <begin position="730"/>
        <end position="740"/>
    </location>
</feature>
<dbReference type="Proteomes" id="UP001642483">
    <property type="component" value="Unassembled WGS sequence"/>
</dbReference>
<dbReference type="PANTHER" id="PTHR14932:SF1">
    <property type="entry name" value="RAB-LIKE PROTEIN 6"/>
    <property type="match status" value="1"/>
</dbReference>
<evidence type="ECO:0000256" key="2">
    <source>
        <dbReference type="SAM" id="MobiDB-lite"/>
    </source>
</evidence>
<dbReference type="InterPro" id="IPR040385">
    <property type="entry name" value="RABL6"/>
</dbReference>
<dbReference type="SMART" id="SM00175">
    <property type="entry name" value="RAB"/>
    <property type="match status" value="1"/>
</dbReference>
<feature type="compositionally biased region" description="Basic residues" evidence="2">
    <location>
        <begin position="755"/>
        <end position="764"/>
    </location>
</feature>
<feature type="compositionally biased region" description="Gly residues" evidence="2">
    <location>
        <begin position="780"/>
        <end position="789"/>
    </location>
</feature>
<dbReference type="PANTHER" id="PTHR14932">
    <property type="entry name" value="RAS GTPASE-RELATED"/>
    <property type="match status" value="1"/>
</dbReference>
<feature type="compositionally biased region" description="Polar residues" evidence="2">
    <location>
        <begin position="349"/>
        <end position="361"/>
    </location>
</feature>
<feature type="region of interest" description="Disordered" evidence="2">
    <location>
        <begin position="610"/>
        <end position="632"/>
    </location>
</feature>
<feature type="region of interest" description="Disordered" evidence="2">
    <location>
        <begin position="566"/>
        <end position="591"/>
    </location>
</feature>
<gene>
    <name evidence="3" type="ORF">CVLEPA_LOCUS4379</name>
</gene>
<dbReference type="EMBL" id="CAWYQH010000013">
    <property type="protein sequence ID" value="CAK8674706.1"/>
    <property type="molecule type" value="Genomic_DNA"/>
</dbReference>
<feature type="compositionally biased region" description="Polar residues" evidence="2">
    <location>
        <begin position="678"/>
        <end position="696"/>
    </location>
</feature>
<keyword evidence="4" id="KW-1185">Reference proteome</keyword>
<comment type="caution">
    <text evidence="3">The sequence shown here is derived from an EMBL/GenBank/DDBJ whole genome shotgun (WGS) entry which is preliminary data.</text>
</comment>
<evidence type="ECO:0000313" key="3">
    <source>
        <dbReference type="EMBL" id="CAK8674706.1"/>
    </source>
</evidence>